<accession>A0A8K0TQ85</accession>
<dbReference type="GO" id="GO:0016020">
    <property type="term" value="C:membrane"/>
    <property type="evidence" value="ECO:0007669"/>
    <property type="project" value="UniProtKB-SubCell"/>
</dbReference>
<dbReference type="InterPro" id="IPR050360">
    <property type="entry name" value="MFS_Sugar_Transporters"/>
</dbReference>
<comment type="subcellular location">
    <subcellularLocation>
        <location evidence="1">Membrane</location>
        <topology evidence="1">Multi-pass membrane protein</topology>
    </subcellularLocation>
</comment>
<evidence type="ECO:0000313" key="10">
    <source>
        <dbReference type="EMBL" id="KAH7376479.1"/>
    </source>
</evidence>
<dbReference type="Proteomes" id="UP000813385">
    <property type="component" value="Unassembled WGS sequence"/>
</dbReference>
<dbReference type="InterPro" id="IPR020846">
    <property type="entry name" value="MFS_dom"/>
</dbReference>
<dbReference type="InterPro" id="IPR003663">
    <property type="entry name" value="Sugar/inositol_transpt"/>
</dbReference>
<feature type="transmembrane region" description="Helical" evidence="8">
    <location>
        <begin position="359"/>
        <end position="378"/>
    </location>
</feature>
<feature type="transmembrane region" description="Helical" evidence="8">
    <location>
        <begin position="174"/>
        <end position="194"/>
    </location>
</feature>
<keyword evidence="4 8" id="KW-0812">Transmembrane</keyword>
<dbReference type="Pfam" id="PF00083">
    <property type="entry name" value="Sugar_tr"/>
    <property type="match status" value="1"/>
</dbReference>
<reference evidence="10" key="1">
    <citation type="journal article" date="2021" name="Nat. Commun.">
        <title>Genetic determinants of endophytism in the Arabidopsis root mycobiome.</title>
        <authorList>
            <person name="Mesny F."/>
            <person name="Miyauchi S."/>
            <person name="Thiergart T."/>
            <person name="Pickel B."/>
            <person name="Atanasova L."/>
            <person name="Karlsson M."/>
            <person name="Huettel B."/>
            <person name="Barry K.W."/>
            <person name="Haridas S."/>
            <person name="Chen C."/>
            <person name="Bauer D."/>
            <person name="Andreopoulos W."/>
            <person name="Pangilinan J."/>
            <person name="LaButti K."/>
            <person name="Riley R."/>
            <person name="Lipzen A."/>
            <person name="Clum A."/>
            <person name="Drula E."/>
            <person name="Henrissat B."/>
            <person name="Kohler A."/>
            <person name="Grigoriev I.V."/>
            <person name="Martin F.M."/>
            <person name="Hacquard S."/>
        </authorList>
    </citation>
    <scope>NUCLEOTIDE SEQUENCE</scope>
    <source>
        <strain evidence="10">MPI-CAGE-AT-0016</strain>
    </source>
</reference>
<feature type="transmembrane region" description="Helical" evidence="8">
    <location>
        <begin position="142"/>
        <end position="162"/>
    </location>
</feature>
<gene>
    <name evidence="10" type="ORF">B0T11DRAFT_21453</name>
</gene>
<feature type="transmembrane region" description="Helical" evidence="8">
    <location>
        <begin position="474"/>
        <end position="495"/>
    </location>
</feature>
<dbReference type="InterPro" id="IPR036259">
    <property type="entry name" value="MFS_trans_sf"/>
</dbReference>
<feature type="transmembrane region" description="Helical" evidence="8">
    <location>
        <begin position="112"/>
        <end position="130"/>
    </location>
</feature>
<sequence length="548" mass="61177">MGFLEKIGATSAPNEATQRAREEAPQFEHVTWYKEPGLRKLAFYCVVLCVSSASTGYDGMVFNSYQNIPLWEDYFDKPEGDRLGLLGALYQIGSVCSIPLVPIITDNWGRRLSIAVGFVIIVVGGILQGACQDYGTFSGGRVLLGFGNSFAQIASPMLLTELCHPQHRARFTSVYNCLWNLGALIVAFAAVGTVNIDSEWSWRILAILQAVPSAIQLVFLWWIPESPRFLIAKDRQDEALQILAKYHANGNADHPTVQFEFREIRDTIKLEQAADNSSRYIDFFKTKGNRYRLIVIIALGIFSQWSGNAVISNYSARLYTAAGMSTPNDRLWLNAGQTLMSMFVSVGMALLVDRVNRRFMFLAATGGMFLTLAFWTLTCGLHEQKQAPGANAGMIFCVWIFSFFYSLAWSGLLIGYAVEILPYSLRAKGLMILNIFIQVALLLNTYLNPLAFKAWEAPPENGEPSQTGYGGNTWRLYLIYTIWVAGELAFVYFMFVETRGPTLEELVKIIDGPDANVADIDLGRIEKNEDLEKRESAEQVHQVGDAKV</sequence>
<dbReference type="EMBL" id="JAGPXD010000001">
    <property type="protein sequence ID" value="KAH7376479.1"/>
    <property type="molecule type" value="Genomic_DNA"/>
</dbReference>
<evidence type="ECO:0000259" key="9">
    <source>
        <dbReference type="PROSITE" id="PS50850"/>
    </source>
</evidence>
<evidence type="ECO:0000256" key="8">
    <source>
        <dbReference type="SAM" id="Phobius"/>
    </source>
</evidence>
<dbReference type="FunFam" id="1.20.1250.20:FF:000117">
    <property type="entry name" value="MFS hexose transporter"/>
    <property type="match status" value="1"/>
</dbReference>
<feature type="transmembrane region" description="Helical" evidence="8">
    <location>
        <begin position="83"/>
        <end position="105"/>
    </location>
</feature>
<dbReference type="InterPro" id="IPR005828">
    <property type="entry name" value="MFS_sugar_transport-like"/>
</dbReference>
<evidence type="ECO:0000256" key="1">
    <source>
        <dbReference type="ARBA" id="ARBA00004141"/>
    </source>
</evidence>
<dbReference type="OrthoDB" id="6133115at2759"/>
<evidence type="ECO:0000313" key="11">
    <source>
        <dbReference type="Proteomes" id="UP000813385"/>
    </source>
</evidence>
<dbReference type="AlphaFoldDB" id="A0A8K0TQ85"/>
<evidence type="ECO:0000256" key="4">
    <source>
        <dbReference type="ARBA" id="ARBA00022692"/>
    </source>
</evidence>
<dbReference type="GO" id="GO:0005351">
    <property type="term" value="F:carbohydrate:proton symporter activity"/>
    <property type="evidence" value="ECO:0007669"/>
    <property type="project" value="TreeGrafter"/>
</dbReference>
<evidence type="ECO:0000256" key="7">
    <source>
        <dbReference type="RuleBase" id="RU003346"/>
    </source>
</evidence>
<keyword evidence="11" id="KW-1185">Reference proteome</keyword>
<feature type="transmembrane region" description="Helical" evidence="8">
    <location>
        <begin position="200"/>
        <end position="223"/>
    </location>
</feature>
<protein>
    <submittedName>
        <fullName evidence="10">General substrate transporter</fullName>
    </submittedName>
</protein>
<proteinExistence type="inferred from homology"/>
<evidence type="ECO:0000256" key="3">
    <source>
        <dbReference type="ARBA" id="ARBA00022448"/>
    </source>
</evidence>
<dbReference type="NCBIfam" id="TIGR00879">
    <property type="entry name" value="SP"/>
    <property type="match status" value="1"/>
</dbReference>
<dbReference type="SUPFAM" id="SSF103473">
    <property type="entry name" value="MFS general substrate transporter"/>
    <property type="match status" value="1"/>
</dbReference>
<feature type="transmembrane region" description="Helical" evidence="8">
    <location>
        <begin position="41"/>
        <end position="63"/>
    </location>
</feature>
<comment type="caution">
    <text evidence="10">The sequence shown here is derived from an EMBL/GenBank/DDBJ whole genome shotgun (WGS) entry which is preliminary data.</text>
</comment>
<feature type="transmembrane region" description="Helical" evidence="8">
    <location>
        <begin position="430"/>
        <end position="447"/>
    </location>
</feature>
<keyword evidence="5 8" id="KW-1133">Transmembrane helix</keyword>
<evidence type="ECO:0000256" key="5">
    <source>
        <dbReference type="ARBA" id="ARBA00022989"/>
    </source>
</evidence>
<dbReference type="PROSITE" id="PS50850">
    <property type="entry name" value="MFS"/>
    <property type="match status" value="1"/>
</dbReference>
<dbReference type="PANTHER" id="PTHR48022:SF31">
    <property type="entry name" value="HEXOSE TRANSPORTER"/>
    <property type="match status" value="1"/>
</dbReference>
<feature type="domain" description="Major facilitator superfamily (MFS) profile" evidence="9">
    <location>
        <begin position="44"/>
        <end position="499"/>
    </location>
</feature>
<feature type="transmembrane region" description="Helical" evidence="8">
    <location>
        <begin position="331"/>
        <end position="352"/>
    </location>
</feature>
<evidence type="ECO:0000256" key="2">
    <source>
        <dbReference type="ARBA" id="ARBA00010992"/>
    </source>
</evidence>
<dbReference type="Gene3D" id="1.20.1250.20">
    <property type="entry name" value="MFS general substrate transporter like domains"/>
    <property type="match status" value="1"/>
</dbReference>
<name>A0A8K0TQ85_9PEZI</name>
<comment type="similarity">
    <text evidence="2 7">Belongs to the major facilitator superfamily. Sugar transporter (TC 2.A.1.1) family.</text>
</comment>
<keyword evidence="3 7" id="KW-0813">Transport</keyword>
<keyword evidence="6 8" id="KW-0472">Membrane</keyword>
<feature type="transmembrane region" description="Helical" evidence="8">
    <location>
        <begin position="293"/>
        <end position="311"/>
    </location>
</feature>
<evidence type="ECO:0000256" key="6">
    <source>
        <dbReference type="ARBA" id="ARBA00023136"/>
    </source>
</evidence>
<dbReference type="PANTHER" id="PTHR48022">
    <property type="entry name" value="PLASTIDIC GLUCOSE TRANSPORTER 4"/>
    <property type="match status" value="1"/>
</dbReference>
<feature type="transmembrane region" description="Helical" evidence="8">
    <location>
        <begin position="390"/>
        <end position="418"/>
    </location>
</feature>
<organism evidence="10 11">
    <name type="scientific">Plectosphaerella cucumerina</name>
    <dbReference type="NCBI Taxonomy" id="40658"/>
    <lineage>
        <taxon>Eukaryota</taxon>
        <taxon>Fungi</taxon>
        <taxon>Dikarya</taxon>
        <taxon>Ascomycota</taxon>
        <taxon>Pezizomycotina</taxon>
        <taxon>Sordariomycetes</taxon>
        <taxon>Hypocreomycetidae</taxon>
        <taxon>Glomerellales</taxon>
        <taxon>Plectosphaerellaceae</taxon>
        <taxon>Plectosphaerella</taxon>
    </lineage>
</organism>